<proteinExistence type="predicted"/>
<sequence length="96" mass="10953">MQREIYLETDWVELTGDTNLKIFNQPLVLRLGKIIHLNAGNVGRFKLASPYIQLVFGAKLCLSVFVEIEYDRFHCVRQLKAGIGAKARIHGFTGQY</sequence>
<protein>
    <submittedName>
        <fullName evidence="1">Uncharacterized protein</fullName>
    </submittedName>
</protein>
<gene>
    <name evidence="1" type="ORF">GCM10022407_34740</name>
</gene>
<accession>A0ABP7QRL7</accession>
<reference evidence="2" key="1">
    <citation type="journal article" date="2019" name="Int. J. Syst. Evol. Microbiol.">
        <title>The Global Catalogue of Microorganisms (GCM) 10K type strain sequencing project: providing services to taxonomists for standard genome sequencing and annotation.</title>
        <authorList>
            <consortium name="The Broad Institute Genomics Platform"/>
            <consortium name="The Broad Institute Genome Sequencing Center for Infectious Disease"/>
            <person name="Wu L."/>
            <person name="Ma J."/>
        </authorList>
    </citation>
    <scope>NUCLEOTIDE SEQUENCE [LARGE SCALE GENOMIC DNA]</scope>
    <source>
        <strain evidence="2">JCM 17217</strain>
    </source>
</reference>
<dbReference type="EMBL" id="BAABDI010000030">
    <property type="protein sequence ID" value="GAA3987042.1"/>
    <property type="molecule type" value="Genomic_DNA"/>
</dbReference>
<dbReference type="Proteomes" id="UP001501556">
    <property type="component" value="Unassembled WGS sequence"/>
</dbReference>
<comment type="caution">
    <text evidence="1">The sequence shown here is derived from an EMBL/GenBank/DDBJ whole genome shotgun (WGS) entry which is preliminary data.</text>
</comment>
<organism evidence="1 2">
    <name type="scientific">Hymenobacter antarcticus</name>
    <dbReference type="NCBI Taxonomy" id="486270"/>
    <lineage>
        <taxon>Bacteria</taxon>
        <taxon>Pseudomonadati</taxon>
        <taxon>Bacteroidota</taxon>
        <taxon>Cytophagia</taxon>
        <taxon>Cytophagales</taxon>
        <taxon>Hymenobacteraceae</taxon>
        <taxon>Hymenobacter</taxon>
    </lineage>
</organism>
<name>A0ABP7QRL7_9BACT</name>
<keyword evidence="2" id="KW-1185">Reference proteome</keyword>
<evidence type="ECO:0000313" key="2">
    <source>
        <dbReference type="Proteomes" id="UP001501556"/>
    </source>
</evidence>
<evidence type="ECO:0000313" key="1">
    <source>
        <dbReference type="EMBL" id="GAA3987042.1"/>
    </source>
</evidence>